<keyword evidence="6" id="KW-0443">Lipid metabolism</keyword>
<proteinExistence type="predicted"/>
<dbReference type="GO" id="GO:0004609">
    <property type="term" value="F:phosphatidylserine decarboxylase activity"/>
    <property type="evidence" value="ECO:0007669"/>
    <property type="project" value="UniProtKB-EC"/>
</dbReference>
<evidence type="ECO:0000256" key="6">
    <source>
        <dbReference type="ARBA" id="ARBA00023098"/>
    </source>
</evidence>
<evidence type="ECO:0000256" key="11">
    <source>
        <dbReference type="ARBA" id="ARBA00024326"/>
    </source>
</evidence>
<dbReference type="Pfam" id="PF00168">
    <property type="entry name" value="C2"/>
    <property type="match status" value="2"/>
</dbReference>
<reference evidence="15" key="1">
    <citation type="submission" date="2016-05" db="EMBL/GenBank/DDBJ databases">
        <title>Comparative genomics of biotechnologically important yeasts.</title>
        <authorList>
            <consortium name="DOE Joint Genome Institute"/>
            <person name="Riley R."/>
            <person name="Haridas S."/>
            <person name="Wolfe K.H."/>
            <person name="Lopes M.R."/>
            <person name="Hittinger C.T."/>
            <person name="Goker M."/>
            <person name="Salamov A."/>
            <person name="Wisecaver J."/>
            <person name="Long T.M."/>
            <person name="Aerts A.L."/>
            <person name="Barry K."/>
            <person name="Choi C."/>
            <person name="Clum A."/>
            <person name="Coughlan A.Y."/>
            <person name="Deshpande S."/>
            <person name="Douglass A.P."/>
            <person name="Hanson S.J."/>
            <person name="Klenk H.-P."/>
            <person name="Labutti K."/>
            <person name="Lapidus A."/>
            <person name="Lindquist E."/>
            <person name="Lipzen A."/>
            <person name="Meier-Kolthoff J.P."/>
            <person name="Ohm R.A."/>
            <person name="Otillar R.P."/>
            <person name="Pangilinan J."/>
            <person name="Peng Y."/>
            <person name="Rokas A."/>
            <person name="Rosa C.A."/>
            <person name="Scheuner C."/>
            <person name="Sibirny A.A."/>
            <person name="Slot J.C."/>
            <person name="Stielow J.B."/>
            <person name="Sun H."/>
            <person name="Kurtzman C.P."/>
            <person name="Blackwell M."/>
            <person name="Grigoriev I.V."/>
            <person name="Jeffries T.W."/>
        </authorList>
    </citation>
    <scope>NUCLEOTIDE SEQUENCE [LARGE SCALE GENOMIC DNA]</scope>
    <source>
        <strain evidence="15">NRRL Y-2460</strain>
    </source>
</reference>
<evidence type="ECO:0000256" key="8">
    <source>
        <dbReference type="ARBA" id="ARBA00023239"/>
    </source>
</evidence>
<keyword evidence="8" id="KW-0456">Lyase</keyword>
<dbReference type="OrthoDB" id="67700at2759"/>
<keyword evidence="4" id="KW-0444">Lipid biosynthesis</keyword>
<evidence type="ECO:0000256" key="10">
    <source>
        <dbReference type="ARBA" id="ARBA00023317"/>
    </source>
</evidence>
<sequence>MKLRSLNRKKRNYDLILEVFVRETRDLVHPELNESINPVGYVILPPSQKKLSRQKNGSRSFWNSKVKLKLYREGISPLLTVVIADLQRKQQLEYLGELRIHLSDLPINQDYEWYRLYSSKAEKRFVTGSEKKKYYENQSEMISGGNNAECAMIENNKLGEKSLMSQWNAYLESTMIHTSHLKQLAIPDEQGFYLDAIDEDGYVTDSESIESEEKEIEINTTDNYSPADSLNIHSPSLISSQNDENVIQQQALSKSPNNPLLSPRTTAQTIISSPHLKHPTSLHLDSAQHLSTFPEFDTDNNYTSDYGSATTSNVYSAVDKPSTSRSKFKMKKTRKSVHDYEFSTEREVLGIIFLEIISASALPPFKSFTRTGFDMDPFVIVSFGRRVFRTSWRSHTLQPIFNERLAFEVLPFEKNYEIKFDILDKDHFSFHDKVAMTSIPAALLLDEQSLETYLNKESSNISLVDFAHDINVKRKKKLIGKNPNKNINQLSDKTKFKTFELSLELNNSLKKLTKKENSYDPILKIRARFEPYDKLRKEFWKNLLINYDQEELGSLDILQLDCFLQSLGSGLNEDVICSFFYKYNKNPWIGDSLTLDEVVECLEGLSSKEKENYGTSSSLNPATNVGYLLKIKRCPICNKKRLSDKQDLDIITHVAICASKDWSTVNKLLKPSYASQKFATKRWYSKALIKLTYGKYGIGKNSANILVQDRNTGYILEEKMNIYVRLGIRIFYKSIFDKTIEKNKMKKLLKNLSYKQGAKFDSVQSASQIASFIQFHRLDLSDCLYTDIDYYKTFNEFFFRRLKAGARPLESSDPLILTSPADSRCTVFDDVLGFTIEKLFYKNGQGYLPSNINKFENGSIGIFRLAPQDYHRFHSPCDGIVGEPKFIEGEYFTVNPMAVRSELDVFGENIRCIIPIETKQFGTVIMIPVGAMLVASIRLTVKAGDAIKRGDEVGYFKFGGSTILLVFEKNRFKFDSDLIKNSKESIETLVRVGMSIGHHPSIEEYKRELTDFNEEPEESKLKIIRTITGGGANRFTEVTPKEEQKRVFTGGDGNMSEIFDKISLKELSWEASNLSIDEEDEILLKGLDVLDGIQEIDDDDDDDDDVEDDDDDDTSDTSSVIQKK</sequence>
<accession>A0A1E4TTN5</accession>
<evidence type="ECO:0000256" key="12">
    <source>
        <dbReference type="SAM" id="MobiDB-lite"/>
    </source>
</evidence>
<feature type="region of interest" description="Disordered" evidence="12">
    <location>
        <begin position="1094"/>
        <end position="1124"/>
    </location>
</feature>
<comment type="cofactor">
    <cofactor evidence="1">
        <name>pyruvate</name>
        <dbReference type="ChEBI" id="CHEBI:15361"/>
    </cofactor>
</comment>
<keyword evidence="15" id="KW-1185">Reference proteome</keyword>
<comment type="pathway">
    <text evidence="2">Lipid metabolism.</text>
</comment>
<evidence type="ECO:0000256" key="5">
    <source>
        <dbReference type="ARBA" id="ARBA00022793"/>
    </source>
</evidence>
<evidence type="ECO:0000256" key="2">
    <source>
        <dbReference type="ARBA" id="ARBA00005189"/>
    </source>
</evidence>
<dbReference type="UniPathway" id="UPA00558"/>
<dbReference type="PROSITE" id="PS50004">
    <property type="entry name" value="C2"/>
    <property type="match status" value="2"/>
</dbReference>
<dbReference type="AlphaFoldDB" id="A0A1E4TTN5"/>
<evidence type="ECO:0000259" key="13">
    <source>
        <dbReference type="PROSITE" id="PS50004"/>
    </source>
</evidence>
<feature type="domain" description="C2" evidence="13">
    <location>
        <begin position="336"/>
        <end position="454"/>
    </location>
</feature>
<dbReference type="PANTHER" id="PTHR10067:SF17">
    <property type="entry name" value="PHOSPHATIDYLSERINE DECARBOXYLASE PROENZYME 2"/>
    <property type="match status" value="1"/>
</dbReference>
<dbReference type="InterPro" id="IPR035892">
    <property type="entry name" value="C2_domain_sf"/>
</dbReference>
<gene>
    <name evidence="14" type="ORF">PACTADRAFT_50906</name>
</gene>
<dbReference type="GO" id="GO:0006656">
    <property type="term" value="P:phosphatidylcholine biosynthetic process"/>
    <property type="evidence" value="ECO:0007669"/>
    <property type="project" value="EnsemblFungi"/>
</dbReference>
<evidence type="ECO:0000256" key="3">
    <source>
        <dbReference type="ARBA" id="ARBA00012243"/>
    </source>
</evidence>
<dbReference type="GO" id="GO:0010008">
    <property type="term" value="C:endosome membrane"/>
    <property type="evidence" value="ECO:0007669"/>
    <property type="project" value="EnsemblFungi"/>
</dbReference>
<evidence type="ECO:0000313" key="15">
    <source>
        <dbReference type="Proteomes" id="UP000094236"/>
    </source>
</evidence>
<keyword evidence="10" id="KW-0670">Pyruvate</keyword>
<evidence type="ECO:0000256" key="7">
    <source>
        <dbReference type="ARBA" id="ARBA00023209"/>
    </source>
</evidence>
<dbReference type="InterPro" id="IPR000008">
    <property type="entry name" value="C2_dom"/>
</dbReference>
<feature type="domain" description="C2" evidence="13">
    <location>
        <begin position="1"/>
        <end position="115"/>
    </location>
</feature>
<dbReference type="PANTHER" id="PTHR10067">
    <property type="entry name" value="PHOSPHATIDYLSERINE DECARBOXYLASE"/>
    <property type="match status" value="1"/>
</dbReference>
<organism evidence="14 15">
    <name type="scientific">Pachysolen tannophilus NRRL Y-2460</name>
    <dbReference type="NCBI Taxonomy" id="669874"/>
    <lineage>
        <taxon>Eukaryota</taxon>
        <taxon>Fungi</taxon>
        <taxon>Dikarya</taxon>
        <taxon>Ascomycota</taxon>
        <taxon>Saccharomycotina</taxon>
        <taxon>Pichiomycetes</taxon>
        <taxon>Pachysolenaceae</taxon>
        <taxon>Pachysolen</taxon>
    </lineage>
</organism>
<dbReference type="NCBIfam" id="TIGR00163">
    <property type="entry name" value="PS_decarb"/>
    <property type="match status" value="1"/>
</dbReference>
<dbReference type="InterPro" id="IPR003817">
    <property type="entry name" value="PS_Dcarbxylase"/>
</dbReference>
<keyword evidence="7" id="KW-0594">Phospholipid biosynthesis</keyword>
<dbReference type="EC" id="4.1.1.65" evidence="3"/>
<dbReference type="InterPro" id="IPR033177">
    <property type="entry name" value="PSD-B"/>
</dbReference>
<dbReference type="Proteomes" id="UP000094236">
    <property type="component" value="Unassembled WGS sequence"/>
</dbReference>
<evidence type="ECO:0000256" key="4">
    <source>
        <dbReference type="ARBA" id="ARBA00022516"/>
    </source>
</evidence>
<dbReference type="Pfam" id="PF02666">
    <property type="entry name" value="PS_Dcarbxylase"/>
    <property type="match status" value="1"/>
</dbReference>
<name>A0A1E4TTN5_PACTA</name>
<dbReference type="Gene3D" id="2.60.40.150">
    <property type="entry name" value="C2 domain"/>
    <property type="match status" value="2"/>
</dbReference>
<dbReference type="SMART" id="SM00239">
    <property type="entry name" value="C2"/>
    <property type="match status" value="1"/>
</dbReference>
<keyword evidence="9" id="KW-1208">Phospholipid metabolism</keyword>
<evidence type="ECO:0000256" key="9">
    <source>
        <dbReference type="ARBA" id="ARBA00023264"/>
    </source>
</evidence>
<feature type="compositionally biased region" description="Acidic residues" evidence="12">
    <location>
        <begin position="1094"/>
        <end position="1115"/>
    </location>
</feature>
<dbReference type="GO" id="GO:0006646">
    <property type="term" value="P:phosphatidylethanolamine biosynthetic process"/>
    <property type="evidence" value="ECO:0007669"/>
    <property type="project" value="UniProtKB-UniPathway"/>
</dbReference>
<dbReference type="EMBL" id="KV454015">
    <property type="protein sequence ID" value="ODV95084.1"/>
    <property type="molecule type" value="Genomic_DNA"/>
</dbReference>
<dbReference type="SUPFAM" id="SSF49562">
    <property type="entry name" value="C2 domain (Calcium/lipid-binding domain, CaLB)"/>
    <property type="match status" value="2"/>
</dbReference>
<protein>
    <recommendedName>
        <fullName evidence="3">phosphatidylserine decarboxylase</fullName>
        <ecNumber evidence="3">4.1.1.65</ecNumber>
    </recommendedName>
</protein>
<evidence type="ECO:0000256" key="1">
    <source>
        <dbReference type="ARBA" id="ARBA00001928"/>
    </source>
</evidence>
<dbReference type="STRING" id="669874.A0A1E4TTN5"/>
<comment type="pathway">
    <text evidence="11">Phospholipid metabolism; phosphatidylethanolamine biosynthesis.</text>
</comment>
<evidence type="ECO:0000313" key="14">
    <source>
        <dbReference type="EMBL" id="ODV95084.1"/>
    </source>
</evidence>
<keyword evidence="5" id="KW-0210">Decarboxylase</keyword>